<reference evidence="6 7" key="1">
    <citation type="submission" date="2024-07" db="EMBL/GenBank/DDBJ databases">
        <title>Draft Genome Sequence of Ferrimicrobium acidiphilum Strain YE2023, Isolated from a Pulp of Bioleach Reactor.</title>
        <authorList>
            <person name="Elkina Y.A."/>
            <person name="Bulaeva A.G."/>
            <person name="Beletsky A.V."/>
            <person name="Mardanov A.V."/>
        </authorList>
    </citation>
    <scope>NUCLEOTIDE SEQUENCE [LARGE SCALE GENOMIC DNA]</scope>
    <source>
        <strain evidence="6 7">YE2023</strain>
    </source>
</reference>
<sequence>MMAQSKPVREREVVIVANLGLGDKFVDHAQLYQRGLGATFERVRLVSTEDVVSLIERRDRSHQLVVFLDKDIALAEQLELQGATVVNSSSAIAICDDKRRTYTHLDAAGVRIPRTQILPALYPKQKVTADLVLSVIEELSLPLVIKEAKGSFGAQVYLASTPEDVFAIVDTLADRHLLAQEFVASSRGRDLRLQVVNGVCVAAISRQHPDDFRANLSAGGVGYPYQPSRQECDLAVASAAAVGGFNVGVDLLLDEEGLGTIVCEVNSNAHIWRLSAISGVDVAARVGQALGQRWLPA</sequence>
<dbReference type="InterPro" id="IPR013651">
    <property type="entry name" value="ATP-grasp_RimK-type"/>
</dbReference>
<evidence type="ECO:0000256" key="3">
    <source>
        <dbReference type="ARBA" id="ARBA00022840"/>
    </source>
</evidence>
<keyword evidence="2 4" id="KW-0547">Nucleotide-binding</keyword>
<dbReference type="PANTHER" id="PTHR21621:SF0">
    <property type="entry name" value="BETA-CITRYLGLUTAMATE SYNTHASE B-RELATED"/>
    <property type="match status" value="1"/>
</dbReference>
<dbReference type="InterPro" id="IPR011761">
    <property type="entry name" value="ATP-grasp"/>
</dbReference>
<proteinExistence type="predicted"/>
<dbReference type="Pfam" id="PF08443">
    <property type="entry name" value="RimK"/>
    <property type="match status" value="1"/>
</dbReference>
<evidence type="ECO:0000256" key="2">
    <source>
        <dbReference type="ARBA" id="ARBA00022741"/>
    </source>
</evidence>
<dbReference type="InterPro" id="IPR004666">
    <property type="entry name" value="Rp_bS6_RimK/Lys_biosynth_LsyX"/>
</dbReference>
<dbReference type="SUPFAM" id="SSF56059">
    <property type="entry name" value="Glutathione synthetase ATP-binding domain-like"/>
    <property type="match status" value="1"/>
</dbReference>
<dbReference type="Gene3D" id="3.30.1490.20">
    <property type="entry name" value="ATP-grasp fold, A domain"/>
    <property type="match status" value="1"/>
</dbReference>
<accession>A0ABV3Y0I8</accession>
<dbReference type="Proteomes" id="UP001560267">
    <property type="component" value="Unassembled WGS sequence"/>
</dbReference>
<evidence type="ECO:0000313" key="7">
    <source>
        <dbReference type="Proteomes" id="UP001560267"/>
    </source>
</evidence>
<dbReference type="PROSITE" id="PS50975">
    <property type="entry name" value="ATP_GRASP"/>
    <property type="match status" value="1"/>
</dbReference>
<organism evidence="6 7">
    <name type="scientific">Ferrimicrobium acidiphilum</name>
    <dbReference type="NCBI Taxonomy" id="121039"/>
    <lineage>
        <taxon>Bacteria</taxon>
        <taxon>Bacillati</taxon>
        <taxon>Actinomycetota</taxon>
        <taxon>Acidimicrobiia</taxon>
        <taxon>Acidimicrobiales</taxon>
        <taxon>Acidimicrobiaceae</taxon>
        <taxon>Ferrimicrobium</taxon>
    </lineage>
</organism>
<evidence type="ECO:0000256" key="1">
    <source>
        <dbReference type="ARBA" id="ARBA00022723"/>
    </source>
</evidence>
<evidence type="ECO:0000256" key="4">
    <source>
        <dbReference type="PROSITE-ProRule" id="PRU00409"/>
    </source>
</evidence>
<gene>
    <name evidence="6" type="ORF">AB6A68_04405</name>
</gene>
<dbReference type="Gene3D" id="3.30.470.20">
    <property type="entry name" value="ATP-grasp fold, B domain"/>
    <property type="match status" value="1"/>
</dbReference>
<dbReference type="GO" id="GO:0016874">
    <property type="term" value="F:ligase activity"/>
    <property type="evidence" value="ECO:0007669"/>
    <property type="project" value="UniProtKB-KW"/>
</dbReference>
<keyword evidence="1" id="KW-0479">Metal-binding</keyword>
<dbReference type="PANTHER" id="PTHR21621">
    <property type="entry name" value="RIBOSOMAL PROTEIN S6 MODIFICATION PROTEIN"/>
    <property type="match status" value="1"/>
</dbReference>
<protein>
    <submittedName>
        <fullName evidence="6">RimK family alpha-L-glutamate ligase</fullName>
    </submittedName>
</protein>
<dbReference type="Gene3D" id="3.40.50.20">
    <property type="match status" value="1"/>
</dbReference>
<name>A0ABV3Y0I8_9ACTN</name>
<evidence type="ECO:0000259" key="5">
    <source>
        <dbReference type="PROSITE" id="PS50975"/>
    </source>
</evidence>
<dbReference type="RefSeq" id="WP_298385957.1">
    <property type="nucleotide sequence ID" value="NZ_JBFSHR010000010.1"/>
</dbReference>
<evidence type="ECO:0000313" key="6">
    <source>
        <dbReference type="EMBL" id="MEX6429076.1"/>
    </source>
</evidence>
<dbReference type="NCBIfam" id="TIGR00768">
    <property type="entry name" value="rimK_fam"/>
    <property type="match status" value="1"/>
</dbReference>
<keyword evidence="7" id="KW-1185">Reference proteome</keyword>
<keyword evidence="6" id="KW-0436">Ligase</keyword>
<dbReference type="EMBL" id="JBFSHR010000010">
    <property type="protein sequence ID" value="MEX6429076.1"/>
    <property type="molecule type" value="Genomic_DNA"/>
</dbReference>
<feature type="domain" description="ATP-grasp" evidence="5">
    <location>
        <begin position="102"/>
        <end position="291"/>
    </location>
</feature>
<dbReference type="InterPro" id="IPR013815">
    <property type="entry name" value="ATP_grasp_subdomain_1"/>
</dbReference>
<comment type="caution">
    <text evidence="6">The sequence shown here is derived from an EMBL/GenBank/DDBJ whole genome shotgun (WGS) entry which is preliminary data.</text>
</comment>
<keyword evidence="3 4" id="KW-0067">ATP-binding</keyword>